<accession>A0A9P1BPH4</accession>
<evidence type="ECO:0000256" key="3">
    <source>
        <dbReference type="ARBA" id="ARBA00022833"/>
    </source>
</evidence>
<dbReference type="EMBL" id="CAMXCT030000323">
    <property type="protein sequence ID" value="CAL4764444.1"/>
    <property type="molecule type" value="Genomic_DNA"/>
</dbReference>
<evidence type="ECO:0000256" key="6">
    <source>
        <dbReference type="PROSITE-ProRule" id="PRU00236"/>
    </source>
</evidence>
<evidence type="ECO:0000256" key="5">
    <source>
        <dbReference type="ARBA" id="ARBA00038170"/>
    </source>
</evidence>
<comment type="cofactor">
    <cofactor evidence="1">
        <name>Zn(2+)</name>
        <dbReference type="ChEBI" id="CHEBI:29105"/>
    </cofactor>
</comment>
<evidence type="ECO:0000256" key="1">
    <source>
        <dbReference type="ARBA" id="ARBA00001947"/>
    </source>
</evidence>
<evidence type="ECO:0000256" key="4">
    <source>
        <dbReference type="ARBA" id="ARBA00023027"/>
    </source>
</evidence>
<sequence length="683" mass="74112">MFKDEDRTLRQADSPEGIVGLGDLETVFVGHGAPCDPNEKILKVLRYSYDNGNHKVSDGFNFPAPGEMSVRSFKEALIKACLHWKFPDEVMTEVMPESPVDPVAPPPPIEVERVERVGGAADPEMVRWHGMVGASAGWAPPRVVARTEADARPGYAAYDASEYLDDPEVLQAKVKLLAEMWLRGGRDTVVYTGAGLSTASGIGDYASKAGGSIAPHKKGTSTGSRLELQPTVAHHALAAIEEKGLIGNWVQQNHDRLAQKAGFPQAKLNEIHGAWGDTKNMVKMMDDTLRSDLLEWLVAWSARARLCVTLGTSLCGMTSDEIPRAAAERFAVAEGDGLVIIGLQRTFYDEAASLRIWGLCDDVMKLLAKELRLKVPDPKVQRRGEEWVRSHPRLTYNTPVRSARDPMCPLRAAPATEFRFSVLKKLWGFHVADLGPVAVTFVAHRGEGSALMGFADGRQVAVQLMEEEEELGPDDLLLLVRPWRVVEARLHAPTEMVVSKNQPLVEFQAKLTERYKGLLQDGKDEADKENQPENLEDKLEICVAHATGPPMTIKRCETLKWSESRLCGVSDVTLADLKELRDGVTLIVRSRAAALRGAQVESKAVKGNGKGPTKGSQAGRKGAAQGQGTQPTVTVATAKSRAERSLVIQVAHPEADELGTSSISSSPSSSPSSSQPEAGETPG</sequence>
<evidence type="ECO:0000259" key="8">
    <source>
        <dbReference type="PROSITE" id="PS50305"/>
    </source>
</evidence>
<dbReference type="InterPro" id="IPR026590">
    <property type="entry name" value="Ssirtuin_cat_dom"/>
</dbReference>
<dbReference type="GO" id="GO:0005634">
    <property type="term" value="C:nucleus"/>
    <property type="evidence" value="ECO:0007669"/>
    <property type="project" value="TreeGrafter"/>
</dbReference>
<dbReference type="EMBL" id="CAMXCT020000323">
    <property type="protein sequence ID" value="CAL1130507.1"/>
    <property type="molecule type" value="Genomic_DNA"/>
</dbReference>
<keyword evidence="2" id="KW-0479">Metal-binding</keyword>
<dbReference type="AlphaFoldDB" id="A0A9P1BPH4"/>
<feature type="region of interest" description="Disordered" evidence="7">
    <location>
        <begin position="601"/>
        <end position="683"/>
    </location>
</feature>
<gene>
    <name evidence="9" type="ORF">C1SCF055_LOCUS5299</name>
</gene>
<dbReference type="PANTHER" id="PTHR11085:SF1">
    <property type="entry name" value="NAD-DEPENDENT PROTEIN DEACETYLASE SIRTUIN-7"/>
    <property type="match status" value="1"/>
</dbReference>
<dbReference type="InterPro" id="IPR029035">
    <property type="entry name" value="DHS-like_NAD/FAD-binding_dom"/>
</dbReference>
<protein>
    <submittedName>
        <fullName evidence="10">NAD-dependent protein deacetylase sirtuin-7 (NAD-dependent protein deacylase sirtuin-7) (Regulator y protein SIR2 homolog 7) (SIR2-like protein 7)</fullName>
    </submittedName>
</protein>
<evidence type="ECO:0000313" key="10">
    <source>
        <dbReference type="EMBL" id="CAL4764444.1"/>
    </source>
</evidence>
<dbReference type="GO" id="GO:0017136">
    <property type="term" value="F:histone deacetylase activity, NAD-dependent"/>
    <property type="evidence" value="ECO:0007669"/>
    <property type="project" value="TreeGrafter"/>
</dbReference>
<keyword evidence="3" id="KW-0862">Zinc</keyword>
<dbReference type="Gene3D" id="3.40.50.1220">
    <property type="entry name" value="TPP-binding domain"/>
    <property type="match status" value="1"/>
</dbReference>
<dbReference type="PANTHER" id="PTHR11085">
    <property type="entry name" value="NAD-DEPENDENT PROTEIN DEACYLASE SIRTUIN-5, MITOCHONDRIAL-RELATED"/>
    <property type="match status" value="1"/>
</dbReference>
<dbReference type="EMBL" id="CAMXCT010000323">
    <property type="protein sequence ID" value="CAI3977132.1"/>
    <property type="molecule type" value="Genomic_DNA"/>
</dbReference>
<comment type="caution">
    <text evidence="9">The sequence shown here is derived from an EMBL/GenBank/DDBJ whole genome shotgun (WGS) entry which is preliminary data.</text>
</comment>
<dbReference type="PROSITE" id="PS50305">
    <property type="entry name" value="SIRTUIN"/>
    <property type="match status" value="1"/>
</dbReference>
<name>A0A9P1BPH4_9DINO</name>
<keyword evidence="4" id="KW-0520">NAD</keyword>
<comment type="caution">
    <text evidence="6">Lacks conserved residue(s) required for the propagation of feature annotation.</text>
</comment>
<feature type="compositionally biased region" description="Low complexity" evidence="7">
    <location>
        <begin position="661"/>
        <end position="674"/>
    </location>
</feature>
<feature type="compositionally biased region" description="Low complexity" evidence="7">
    <location>
        <begin position="615"/>
        <end position="628"/>
    </location>
</feature>
<reference evidence="9" key="1">
    <citation type="submission" date="2022-10" db="EMBL/GenBank/DDBJ databases">
        <authorList>
            <person name="Chen Y."/>
            <person name="Dougan E. K."/>
            <person name="Chan C."/>
            <person name="Rhodes N."/>
            <person name="Thang M."/>
        </authorList>
    </citation>
    <scope>NUCLEOTIDE SEQUENCE</scope>
</reference>
<evidence type="ECO:0000313" key="9">
    <source>
        <dbReference type="EMBL" id="CAI3977132.1"/>
    </source>
</evidence>
<evidence type="ECO:0000256" key="2">
    <source>
        <dbReference type="ARBA" id="ARBA00022723"/>
    </source>
</evidence>
<feature type="domain" description="Deacetylase sirtuin-type" evidence="8">
    <location>
        <begin position="167"/>
        <end position="374"/>
    </location>
</feature>
<dbReference type="OrthoDB" id="424302at2759"/>
<reference evidence="10 11" key="2">
    <citation type="submission" date="2024-05" db="EMBL/GenBank/DDBJ databases">
        <authorList>
            <person name="Chen Y."/>
            <person name="Shah S."/>
            <person name="Dougan E. K."/>
            <person name="Thang M."/>
            <person name="Chan C."/>
        </authorList>
    </citation>
    <scope>NUCLEOTIDE SEQUENCE [LARGE SCALE GENOMIC DNA]</scope>
</reference>
<evidence type="ECO:0000313" key="11">
    <source>
        <dbReference type="Proteomes" id="UP001152797"/>
    </source>
</evidence>
<proteinExistence type="inferred from homology"/>
<dbReference type="GO" id="GO:0070403">
    <property type="term" value="F:NAD+ binding"/>
    <property type="evidence" value="ECO:0007669"/>
    <property type="project" value="TreeGrafter"/>
</dbReference>
<dbReference type="SUPFAM" id="SSF52467">
    <property type="entry name" value="DHS-like NAD/FAD-binding domain"/>
    <property type="match status" value="1"/>
</dbReference>
<comment type="similarity">
    <text evidence="5">Belongs to the sirtuin family. Class IV subfamily.</text>
</comment>
<keyword evidence="11" id="KW-1185">Reference proteome</keyword>
<dbReference type="InterPro" id="IPR050134">
    <property type="entry name" value="NAD-dep_sirtuin_deacylases"/>
</dbReference>
<dbReference type="Proteomes" id="UP001152797">
    <property type="component" value="Unassembled WGS sequence"/>
</dbReference>
<dbReference type="GO" id="GO:0046872">
    <property type="term" value="F:metal ion binding"/>
    <property type="evidence" value="ECO:0007669"/>
    <property type="project" value="UniProtKB-KW"/>
</dbReference>
<evidence type="ECO:0000256" key="7">
    <source>
        <dbReference type="SAM" id="MobiDB-lite"/>
    </source>
</evidence>
<organism evidence="9">
    <name type="scientific">Cladocopium goreaui</name>
    <dbReference type="NCBI Taxonomy" id="2562237"/>
    <lineage>
        <taxon>Eukaryota</taxon>
        <taxon>Sar</taxon>
        <taxon>Alveolata</taxon>
        <taxon>Dinophyceae</taxon>
        <taxon>Suessiales</taxon>
        <taxon>Symbiodiniaceae</taxon>
        <taxon>Cladocopium</taxon>
    </lineage>
</organism>